<dbReference type="PROSITE" id="PS50904">
    <property type="entry name" value="PRELI_MSF1"/>
    <property type="match status" value="1"/>
</dbReference>
<dbReference type="EMBL" id="BPLF01000004">
    <property type="protein sequence ID" value="GIX65088.1"/>
    <property type="molecule type" value="Genomic_DNA"/>
</dbReference>
<dbReference type="Pfam" id="PF04707">
    <property type="entry name" value="PRELI"/>
    <property type="match status" value="1"/>
</dbReference>
<accession>A0AAV4LZD7</accession>
<feature type="domain" description="PRELI/MSF1" evidence="1">
    <location>
        <begin position="1"/>
        <end position="168"/>
    </location>
</feature>
<dbReference type="InterPro" id="IPR037365">
    <property type="entry name" value="Slowmo/Ups"/>
</dbReference>
<dbReference type="InterPro" id="IPR006797">
    <property type="entry name" value="PRELI/MSF1_dom"/>
</dbReference>
<evidence type="ECO:0000313" key="2">
    <source>
        <dbReference type="EMBL" id="GIX65088.1"/>
    </source>
</evidence>
<keyword evidence="3" id="KW-1185">Reference proteome</keyword>
<reference evidence="2 3" key="1">
    <citation type="submission" date="2021-06" db="EMBL/GenBank/DDBJ databases">
        <title>Genome sequence of Babesia caballi.</title>
        <authorList>
            <person name="Yamagishi J."/>
            <person name="Kidaka T."/>
            <person name="Ochi A."/>
        </authorList>
    </citation>
    <scope>NUCLEOTIDE SEQUENCE [LARGE SCALE GENOMIC DNA]</scope>
    <source>
        <strain evidence="2">USDA-D6B2</strain>
    </source>
</reference>
<dbReference type="GeneID" id="94196569"/>
<sequence>MLFTKSFVCDVAWEHLARAFYSMYPSRHYPHVRDVHIIDHELLPERGQLRVRRIGRVKYNLPSIVHYIAGPCVEYALLEDSVVDLKTGSLSQNTIGLTMQDCYTYRETATLQQLQTGDTEYKSTIDFKVVGFGFFNYTLEAVASRVVAEFSKNDGVKKAILEAAVSLD</sequence>
<gene>
    <name evidence="2" type="ORF">BcabD6B2_45230</name>
</gene>
<dbReference type="GO" id="GO:0005758">
    <property type="term" value="C:mitochondrial intermembrane space"/>
    <property type="evidence" value="ECO:0007669"/>
    <property type="project" value="InterPro"/>
</dbReference>
<name>A0AAV4LZD7_BABCB</name>
<organism evidence="2 3">
    <name type="scientific">Babesia caballi</name>
    <dbReference type="NCBI Taxonomy" id="5871"/>
    <lineage>
        <taxon>Eukaryota</taxon>
        <taxon>Sar</taxon>
        <taxon>Alveolata</taxon>
        <taxon>Apicomplexa</taxon>
        <taxon>Aconoidasida</taxon>
        <taxon>Piroplasmida</taxon>
        <taxon>Babesiidae</taxon>
        <taxon>Babesia</taxon>
    </lineage>
</organism>
<protein>
    <submittedName>
        <fullName evidence="2">PRELI family protein</fullName>
    </submittedName>
</protein>
<dbReference type="PANTHER" id="PTHR11158">
    <property type="entry name" value="MSF1/PX19 RELATED"/>
    <property type="match status" value="1"/>
</dbReference>
<evidence type="ECO:0000313" key="3">
    <source>
        <dbReference type="Proteomes" id="UP001497744"/>
    </source>
</evidence>
<comment type="caution">
    <text evidence="2">The sequence shown here is derived from an EMBL/GenBank/DDBJ whole genome shotgun (WGS) entry which is preliminary data.</text>
</comment>
<evidence type="ECO:0000259" key="1">
    <source>
        <dbReference type="PROSITE" id="PS50904"/>
    </source>
</evidence>
<proteinExistence type="predicted"/>
<dbReference type="AlphaFoldDB" id="A0AAV4LZD7"/>
<dbReference type="Proteomes" id="UP001497744">
    <property type="component" value="Unassembled WGS sequence"/>
</dbReference>
<dbReference type="RefSeq" id="XP_067717157.1">
    <property type="nucleotide sequence ID" value="XM_067861056.1"/>
</dbReference>